<dbReference type="AlphaFoldDB" id="A0A0F9RQS0"/>
<comment type="caution">
    <text evidence="1">The sequence shown here is derived from an EMBL/GenBank/DDBJ whole genome shotgun (WGS) entry which is preliminary data.</text>
</comment>
<name>A0A0F9RQS0_9ZZZZ</name>
<organism evidence="1">
    <name type="scientific">marine sediment metagenome</name>
    <dbReference type="NCBI Taxonomy" id="412755"/>
    <lineage>
        <taxon>unclassified sequences</taxon>
        <taxon>metagenomes</taxon>
        <taxon>ecological metagenomes</taxon>
    </lineage>
</organism>
<feature type="non-terminal residue" evidence="1">
    <location>
        <position position="564"/>
    </location>
</feature>
<evidence type="ECO:0000313" key="1">
    <source>
        <dbReference type="EMBL" id="KKN58800.1"/>
    </source>
</evidence>
<protein>
    <submittedName>
        <fullName evidence="1">Uncharacterized protein</fullName>
    </submittedName>
</protein>
<gene>
    <name evidence="1" type="ORF">LCGC14_0548060</name>
</gene>
<dbReference type="EMBL" id="LAZR01000747">
    <property type="protein sequence ID" value="KKN58800.1"/>
    <property type="molecule type" value="Genomic_DNA"/>
</dbReference>
<proteinExistence type="predicted"/>
<reference evidence="1" key="1">
    <citation type="journal article" date="2015" name="Nature">
        <title>Complex archaea that bridge the gap between prokaryotes and eukaryotes.</title>
        <authorList>
            <person name="Spang A."/>
            <person name="Saw J.H."/>
            <person name="Jorgensen S.L."/>
            <person name="Zaremba-Niedzwiedzka K."/>
            <person name="Martijn J."/>
            <person name="Lind A.E."/>
            <person name="van Eijk R."/>
            <person name="Schleper C."/>
            <person name="Guy L."/>
            <person name="Ettema T.J."/>
        </authorList>
    </citation>
    <scope>NUCLEOTIDE SEQUENCE</scope>
</reference>
<sequence length="564" mass="60841">MKKTNLILFLFLVVLIGGVMAETTMNFLTKGFADTLYCSFLGCNYTGNVYAQDWLLWNGSSCCQGGAAGVSSVTGTSPIVSSGGSTPNIRWLPIDIGLGWRNTTSYPAACTSGQFVNTVGDDLTCSAPNFINNCSVQDGCSLVAYDNELLWENSTGQVKLKSPQDVDIQDKNLNNVSEIGFPNMTIKKVITNSLVNGTTYGFYTDGQTGVNMPHFWLQPGGPGQASGMTRSFMFANEVIALQNTINITSCQAFQDLLGVPRNRQIDCNTSTTGVDVIVGDDFLVGGDIVLRDSNNEFHDISRDLQITDEMNSNITLTGLNGTLNLETGNVTISTLSGENIVVNIDKNETILSSNTDSIIITSGTNSSPILNQIVYVDGSDPILAKRTTLSLKAPKVAAFLQGANFTYASAIGLSTLNNLIGGLFNRFLFDGATYKSGFDFNVTTDMINISTGTINFLLSSIDIINNHSTSDLYVHVHSDGSFDQHTTLDDCSFYNDGSSISNNKFFNAVFGMAITHDGQGVMYVVTQDKPSTEYTKAIDAEVDKENTLNFFPADDLVSLVFIPI</sequence>
<accession>A0A0F9RQS0</accession>